<accession>A0A1I3ZRA1</accession>
<comment type="caution">
    <text evidence="1">The sequence shown here is derived from an EMBL/GenBank/DDBJ whole genome shotgun (WGS) entry which is preliminary data.</text>
</comment>
<name>A0A1I3ZRA1_9HYPH</name>
<sequence length="62" mass="7183">MTCCENTRSAEDHKLAVLTLSFWRRQITAFRRTSARLFTIELCPWLATHNLALLELHVAGRL</sequence>
<proteinExistence type="predicted"/>
<reference evidence="1 2" key="1">
    <citation type="submission" date="2016-10" db="EMBL/GenBank/DDBJ databases">
        <authorList>
            <person name="Varghese N."/>
            <person name="Submissions S."/>
        </authorList>
    </citation>
    <scope>NUCLEOTIDE SEQUENCE [LARGE SCALE GENOMIC DNA]</scope>
    <source>
        <strain evidence="1 2">DSM 16392</strain>
    </source>
</reference>
<evidence type="ECO:0000313" key="1">
    <source>
        <dbReference type="EMBL" id="SFK46201.1"/>
    </source>
</evidence>
<evidence type="ECO:0000313" key="2">
    <source>
        <dbReference type="Proteomes" id="UP000199598"/>
    </source>
</evidence>
<dbReference type="EMBL" id="FOSK01000005">
    <property type="protein sequence ID" value="SFK46201.1"/>
    <property type="molecule type" value="Genomic_DNA"/>
</dbReference>
<protein>
    <submittedName>
        <fullName evidence="1">Uncharacterized protein</fullName>
    </submittedName>
</protein>
<gene>
    <name evidence="1" type="ORF">SAMN04488518_105207</name>
</gene>
<dbReference type="Proteomes" id="UP000199598">
    <property type="component" value="Unassembled WGS sequence"/>
</dbReference>
<keyword evidence="2" id="KW-1185">Reference proteome</keyword>
<organism evidence="1 2">
    <name type="scientific">Pseudovibrio ascidiaceicola</name>
    <dbReference type="NCBI Taxonomy" id="285279"/>
    <lineage>
        <taxon>Bacteria</taxon>
        <taxon>Pseudomonadati</taxon>
        <taxon>Pseudomonadota</taxon>
        <taxon>Alphaproteobacteria</taxon>
        <taxon>Hyphomicrobiales</taxon>
        <taxon>Stappiaceae</taxon>
        <taxon>Pseudovibrio</taxon>
    </lineage>
</organism>